<dbReference type="Proteomes" id="UP000233837">
    <property type="component" value="Unassembled WGS sequence"/>
</dbReference>
<dbReference type="AlphaFoldDB" id="A0A2I0VKA7"/>
<accession>A0A2I0VKA7</accession>
<sequence>MDICHLILGRPWQFDVGDVHDGRAKTYSFEWKQRKIRLLPRSASDGDKGTPESSAMYIVYGQTIINS</sequence>
<name>A0A2I0VKA7_9ASPA</name>
<reference evidence="1 2" key="1">
    <citation type="journal article" date="2016" name="Sci. Rep.">
        <title>The Dendrobium catenatum Lindl. genome sequence provides insights into polysaccharide synthase, floral development and adaptive evolution.</title>
        <authorList>
            <person name="Zhang G.Q."/>
            <person name="Xu Q."/>
            <person name="Bian C."/>
            <person name="Tsai W.C."/>
            <person name="Yeh C.M."/>
            <person name="Liu K.W."/>
            <person name="Yoshida K."/>
            <person name="Zhang L.S."/>
            <person name="Chang S.B."/>
            <person name="Chen F."/>
            <person name="Shi Y."/>
            <person name="Su Y.Y."/>
            <person name="Zhang Y.Q."/>
            <person name="Chen L.J."/>
            <person name="Yin Y."/>
            <person name="Lin M."/>
            <person name="Huang H."/>
            <person name="Deng H."/>
            <person name="Wang Z.W."/>
            <person name="Zhu S.L."/>
            <person name="Zhao X."/>
            <person name="Deng C."/>
            <person name="Niu S.C."/>
            <person name="Huang J."/>
            <person name="Wang M."/>
            <person name="Liu G.H."/>
            <person name="Yang H.J."/>
            <person name="Xiao X.J."/>
            <person name="Hsiao Y.Y."/>
            <person name="Wu W.L."/>
            <person name="Chen Y.Y."/>
            <person name="Mitsuda N."/>
            <person name="Ohme-Takagi M."/>
            <person name="Luo Y.B."/>
            <person name="Van de Peer Y."/>
            <person name="Liu Z.J."/>
        </authorList>
    </citation>
    <scope>NUCLEOTIDE SEQUENCE [LARGE SCALE GENOMIC DNA]</scope>
    <source>
        <tissue evidence="1">The whole plant</tissue>
    </source>
</reference>
<dbReference type="EMBL" id="KZ503460">
    <property type="protein sequence ID" value="PKU63849.1"/>
    <property type="molecule type" value="Genomic_DNA"/>
</dbReference>
<organism evidence="1 2">
    <name type="scientific">Dendrobium catenatum</name>
    <dbReference type="NCBI Taxonomy" id="906689"/>
    <lineage>
        <taxon>Eukaryota</taxon>
        <taxon>Viridiplantae</taxon>
        <taxon>Streptophyta</taxon>
        <taxon>Embryophyta</taxon>
        <taxon>Tracheophyta</taxon>
        <taxon>Spermatophyta</taxon>
        <taxon>Magnoliopsida</taxon>
        <taxon>Liliopsida</taxon>
        <taxon>Asparagales</taxon>
        <taxon>Orchidaceae</taxon>
        <taxon>Epidendroideae</taxon>
        <taxon>Malaxideae</taxon>
        <taxon>Dendrobiinae</taxon>
        <taxon>Dendrobium</taxon>
    </lineage>
</organism>
<gene>
    <name evidence="1" type="ORF">MA16_Dca010767</name>
</gene>
<protein>
    <submittedName>
        <fullName evidence="1">Uncharacterized protein</fullName>
    </submittedName>
</protein>
<evidence type="ECO:0000313" key="1">
    <source>
        <dbReference type="EMBL" id="PKU63849.1"/>
    </source>
</evidence>
<evidence type="ECO:0000313" key="2">
    <source>
        <dbReference type="Proteomes" id="UP000233837"/>
    </source>
</evidence>
<proteinExistence type="predicted"/>
<reference evidence="1 2" key="2">
    <citation type="journal article" date="2017" name="Nature">
        <title>The Apostasia genome and the evolution of orchids.</title>
        <authorList>
            <person name="Zhang G.Q."/>
            <person name="Liu K.W."/>
            <person name="Li Z."/>
            <person name="Lohaus R."/>
            <person name="Hsiao Y.Y."/>
            <person name="Niu S.C."/>
            <person name="Wang J.Y."/>
            <person name="Lin Y.C."/>
            <person name="Xu Q."/>
            <person name="Chen L.J."/>
            <person name="Yoshida K."/>
            <person name="Fujiwara S."/>
            <person name="Wang Z.W."/>
            <person name="Zhang Y.Q."/>
            <person name="Mitsuda N."/>
            <person name="Wang M."/>
            <person name="Liu G.H."/>
            <person name="Pecoraro L."/>
            <person name="Huang H.X."/>
            <person name="Xiao X.J."/>
            <person name="Lin M."/>
            <person name="Wu X.Y."/>
            <person name="Wu W.L."/>
            <person name="Chen Y.Y."/>
            <person name="Chang S.B."/>
            <person name="Sakamoto S."/>
            <person name="Ohme-Takagi M."/>
            <person name="Yagi M."/>
            <person name="Zeng S.J."/>
            <person name="Shen C.Y."/>
            <person name="Yeh C.M."/>
            <person name="Luo Y.B."/>
            <person name="Tsai W.C."/>
            <person name="Van de Peer Y."/>
            <person name="Liu Z.J."/>
        </authorList>
    </citation>
    <scope>NUCLEOTIDE SEQUENCE [LARGE SCALE GENOMIC DNA]</scope>
    <source>
        <tissue evidence="1">The whole plant</tissue>
    </source>
</reference>
<keyword evidence="2" id="KW-1185">Reference proteome</keyword>